<sequence length="409" mass="44645">MTPLALDPAGLLGEFYISFWIPTAVLTTALVIKLPSIIRLWRDPLLRAVGGLLLLACAVFVFCTPSTIAGVNRLTGVPNISAPWCYSLITAFCGSCLLLIITWRNGLSDRSAATRRATRWVITVYSGVIAALWTLFLLADAPEERVRDLDTYYATTPFMREEILLYLLAHAAACLITSRLVWNWVRGEGLDAWLRWGLELLGAGYVLNLVFDAAKLTAVTARWCGRDLDWLSTGLAPPVAALSAILIAVGFILPHAGQYLRDRWRVRLAHRELRPLYRLMRAASGDGVPFVLRATPELRLTRRETFIRDVLLPLARHIDTGLGRRSYDAALGLGHPPERARALAAAVSILDAVGAGARTPAPPEPATGPDTTGLLQEIGALSRALRRPDDIEAVRARATAPAKSVAAHE</sequence>
<dbReference type="InterPro" id="IPR050039">
    <property type="entry name" value="MAB_1171c-like"/>
</dbReference>
<reference evidence="3 4" key="1">
    <citation type="submission" date="2018-10" db="EMBL/GenBank/DDBJ databases">
        <title>The genome of Streptomyces dangxiongensis Z022.</title>
        <authorList>
            <person name="Zhang B."/>
        </authorList>
    </citation>
    <scope>NUCLEOTIDE SEQUENCE [LARGE SCALE GENOMIC DNA]</scope>
    <source>
        <strain evidence="3 4">Z022</strain>
    </source>
</reference>
<feature type="transmembrane region" description="Helical" evidence="1">
    <location>
        <begin position="163"/>
        <end position="181"/>
    </location>
</feature>
<dbReference type="AlphaFoldDB" id="A0A3G2JMG6"/>
<evidence type="ECO:0000259" key="2">
    <source>
        <dbReference type="Pfam" id="PF20182"/>
    </source>
</evidence>
<keyword evidence="1" id="KW-1133">Transmembrane helix</keyword>
<gene>
    <name evidence="3" type="ORF">D9753_24455</name>
</gene>
<keyword evidence="4" id="KW-1185">Reference proteome</keyword>
<dbReference type="KEGG" id="sdd:D9753_24455"/>
<evidence type="ECO:0000313" key="4">
    <source>
        <dbReference type="Proteomes" id="UP000268329"/>
    </source>
</evidence>
<accession>A0A3G2JMG6</accession>
<feature type="transmembrane region" description="Helical" evidence="1">
    <location>
        <begin position="120"/>
        <end position="139"/>
    </location>
</feature>
<name>A0A3G2JMG6_9ACTN</name>
<dbReference type="InterPro" id="IPR046675">
    <property type="entry name" value="DUF6545"/>
</dbReference>
<dbReference type="NCBIfam" id="NF042915">
    <property type="entry name" value="MAB_1171c_fam"/>
    <property type="match status" value="1"/>
</dbReference>
<feature type="transmembrane region" description="Helical" evidence="1">
    <location>
        <begin position="44"/>
        <end position="68"/>
    </location>
</feature>
<keyword evidence="1" id="KW-0812">Transmembrane</keyword>
<proteinExistence type="predicted"/>
<protein>
    <recommendedName>
        <fullName evidence="2">DUF6545 domain-containing protein</fullName>
    </recommendedName>
</protein>
<evidence type="ECO:0000313" key="3">
    <source>
        <dbReference type="EMBL" id="AYN41512.1"/>
    </source>
</evidence>
<feature type="domain" description="DUF6545" evidence="2">
    <location>
        <begin position="263"/>
        <end position="383"/>
    </location>
</feature>
<dbReference type="RefSeq" id="WP_121788950.1">
    <property type="nucleotide sequence ID" value="NZ_CP033073.1"/>
</dbReference>
<evidence type="ECO:0000256" key="1">
    <source>
        <dbReference type="SAM" id="Phobius"/>
    </source>
</evidence>
<feature type="transmembrane region" description="Helical" evidence="1">
    <location>
        <begin position="231"/>
        <end position="253"/>
    </location>
</feature>
<dbReference type="EMBL" id="CP033073">
    <property type="protein sequence ID" value="AYN41512.1"/>
    <property type="molecule type" value="Genomic_DNA"/>
</dbReference>
<feature type="transmembrane region" description="Helical" evidence="1">
    <location>
        <begin position="80"/>
        <end position="100"/>
    </location>
</feature>
<dbReference type="OrthoDB" id="4328840at2"/>
<feature type="transmembrane region" description="Helical" evidence="1">
    <location>
        <begin position="193"/>
        <end position="211"/>
    </location>
</feature>
<keyword evidence="1" id="KW-0472">Membrane</keyword>
<feature type="transmembrane region" description="Helical" evidence="1">
    <location>
        <begin position="15"/>
        <end position="32"/>
    </location>
</feature>
<dbReference type="Proteomes" id="UP000268329">
    <property type="component" value="Chromosome"/>
</dbReference>
<organism evidence="3 4">
    <name type="scientific">Streptomyces dangxiongensis</name>
    <dbReference type="NCBI Taxonomy" id="1442032"/>
    <lineage>
        <taxon>Bacteria</taxon>
        <taxon>Bacillati</taxon>
        <taxon>Actinomycetota</taxon>
        <taxon>Actinomycetes</taxon>
        <taxon>Kitasatosporales</taxon>
        <taxon>Streptomycetaceae</taxon>
        <taxon>Streptomyces</taxon>
    </lineage>
</organism>
<dbReference type="Pfam" id="PF20182">
    <property type="entry name" value="DUF6545"/>
    <property type="match status" value="1"/>
</dbReference>